<dbReference type="Proteomes" id="UP000696485">
    <property type="component" value="Unassembled WGS sequence"/>
</dbReference>
<keyword evidence="2" id="KW-0732">Signal</keyword>
<sequence>MRVFFIFLVLLQCALLASLGFLPTDAIPYHEVLPQDKILHFSGFLILTFLTFFIWDGPKRLHNLILTAIPIGGLAFASEILQPILSPSRTYDSHDIVANVCGTIIGLLLATGADYLRALRYSSRPRTSNYEAVELDLV</sequence>
<keyword evidence="4" id="KW-1185">Reference proteome</keyword>
<keyword evidence="1" id="KW-1133">Transmembrane helix</keyword>
<feature type="chain" id="PRO_5040225780" description="VanZ-like domain-containing protein" evidence="2">
    <location>
        <begin position="27"/>
        <end position="138"/>
    </location>
</feature>
<comment type="caution">
    <text evidence="3">The sequence shown here is derived from an EMBL/GenBank/DDBJ whole genome shotgun (WGS) entry which is preliminary data.</text>
</comment>
<evidence type="ECO:0000256" key="1">
    <source>
        <dbReference type="SAM" id="Phobius"/>
    </source>
</evidence>
<keyword evidence="1" id="KW-0472">Membrane</keyword>
<dbReference type="PANTHER" id="PTHR28008">
    <property type="entry name" value="DOMAIN PROTEIN, PUTATIVE (AFU_ORTHOLOGUE AFUA_3G10980)-RELATED"/>
    <property type="match status" value="1"/>
</dbReference>
<evidence type="ECO:0008006" key="5">
    <source>
        <dbReference type="Google" id="ProtNLM"/>
    </source>
</evidence>
<keyword evidence="1" id="KW-0812">Transmembrane</keyword>
<evidence type="ECO:0000313" key="4">
    <source>
        <dbReference type="Proteomes" id="UP000696485"/>
    </source>
</evidence>
<evidence type="ECO:0000313" key="3">
    <source>
        <dbReference type="EMBL" id="KAF9336509.1"/>
    </source>
</evidence>
<feature type="transmembrane region" description="Helical" evidence="1">
    <location>
        <begin position="96"/>
        <end position="116"/>
    </location>
</feature>
<feature type="signal peptide" evidence="2">
    <location>
        <begin position="1"/>
        <end position="26"/>
    </location>
</feature>
<proteinExistence type="predicted"/>
<reference evidence="3" key="1">
    <citation type="journal article" date="2020" name="Fungal Divers.">
        <title>Resolving the Mortierellaceae phylogeny through synthesis of multi-gene phylogenetics and phylogenomics.</title>
        <authorList>
            <person name="Vandepol N."/>
            <person name="Liber J."/>
            <person name="Desiro A."/>
            <person name="Na H."/>
            <person name="Kennedy M."/>
            <person name="Barry K."/>
            <person name="Grigoriev I.V."/>
            <person name="Miller A.N."/>
            <person name="O'Donnell K."/>
            <person name="Stajich J.E."/>
            <person name="Bonito G."/>
        </authorList>
    </citation>
    <scope>NUCLEOTIDE SEQUENCE</scope>
    <source>
        <strain evidence="3">NVP1</strain>
    </source>
</reference>
<name>A0A9P5SR47_9FUNG</name>
<organism evidence="3 4">
    <name type="scientific">Podila minutissima</name>
    <dbReference type="NCBI Taxonomy" id="64525"/>
    <lineage>
        <taxon>Eukaryota</taxon>
        <taxon>Fungi</taxon>
        <taxon>Fungi incertae sedis</taxon>
        <taxon>Mucoromycota</taxon>
        <taxon>Mortierellomycotina</taxon>
        <taxon>Mortierellomycetes</taxon>
        <taxon>Mortierellales</taxon>
        <taxon>Mortierellaceae</taxon>
        <taxon>Podila</taxon>
    </lineage>
</organism>
<dbReference type="EMBL" id="JAAAUY010000057">
    <property type="protein sequence ID" value="KAF9336509.1"/>
    <property type="molecule type" value="Genomic_DNA"/>
</dbReference>
<protein>
    <recommendedName>
        <fullName evidence="5">VanZ-like domain-containing protein</fullName>
    </recommendedName>
</protein>
<feature type="transmembrane region" description="Helical" evidence="1">
    <location>
        <begin position="38"/>
        <end position="55"/>
    </location>
</feature>
<dbReference type="PANTHER" id="PTHR28008:SF1">
    <property type="entry name" value="DOMAIN PROTEIN, PUTATIVE (AFU_ORTHOLOGUE AFUA_3G10980)-RELATED"/>
    <property type="match status" value="1"/>
</dbReference>
<accession>A0A9P5SR47</accession>
<dbReference type="AlphaFoldDB" id="A0A9P5SR47"/>
<feature type="transmembrane region" description="Helical" evidence="1">
    <location>
        <begin position="64"/>
        <end position="84"/>
    </location>
</feature>
<evidence type="ECO:0000256" key="2">
    <source>
        <dbReference type="SAM" id="SignalP"/>
    </source>
</evidence>
<gene>
    <name evidence="3" type="ORF">BG006_008428</name>
</gene>